<name>A0ABQ9GZJ8_9NEOP</name>
<dbReference type="Proteomes" id="UP001159363">
    <property type="component" value="Chromosome 7"/>
</dbReference>
<sequence>MNRSVHLSLSISTFGRYVGLVGARKNEDYPYAKQLRRTAKMLLNLHAIQHRSQIDSSRTRVDYTLPPHSIANLFEMEPFPCGFMTLVFCSRPSPLVIGLHAVTASTSADGAHTNDNGSQARGRIKKKKKIRGFNGLRPRHFNPLLVGRLPFVHWLWPRFPGHVPTSRLSPSNRRGGVCRDFPCRSSGVLGDCTYRGPVACGEVLQGELVLSHYCTFSVHAAGAIFFFDIDIPSLTDRDRKGDDDVAGQLVVRLPTTRAARAVSRGNFDPARMRCVELRCVPPRKKSPPPPPLCLFGSEERSRGLRGRVRVGASGGRAMTPTTWTRDWSAAPLSRATHYFYLRPVGWRGSPKTHTRAFSPLHLFISAPAHNPESALSCSRSRDHINTTPARLPPRVQSPACSLQIFASGDRAGRCRWPVGFLGDLPFPPPFHSCAAPYSPHLTLIGSQHLDVKSRPNLFIHPQ</sequence>
<proteinExistence type="predicted"/>
<dbReference type="EMBL" id="JARBHB010000008">
    <property type="protein sequence ID" value="KAJ8877469.1"/>
    <property type="molecule type" value="Genomic_DNA"/>
</dbReference>
<comment type="caution">
    <text evidence="1">The sequence shown here is derived from an EMBL/GenBank/DDBJ whole genome shotgun (WGS) entry which is preliminary data.</text>
</comment>
<evidence type="ECO:0000313" key="1">
    <source>
        <dbReference type="EMBL" id="KAJ8877469.1"/>
    </source>
</evidence>
<evidence type="ECO:0000313" key="2">
    <source>
        <dbReference type="Proteomes" id="UP001159363"/>
    </source>
</evidence>
<gene>
    <name evidence="1" type="ORF">PR048_021924</name>
</gene>
<keyword evidence="2" id="KW-1185">Reference proteome</keyword>
<accession>A0ABQ9GZJ8</accession>
<reference evidence="1 2" key="1">
    <citation type="submission" date="2023-02" db="EMBL/GenBank/DDBJ databases">
        <title>LHISI_Scaffold_Assembly.</title>
        <authorList>
            <person name="Stuart O.P."/>
            <person name="Cleave R."/>
            <person name="Magrath M.J.L."/>
            <person name="Mikheyev A.S."/>
        </authorList>
    </citation>
    <scope>NUCLEOTIDE SEQUENCE [LARGE SCALE GENOMIC DNA]</scope>
    <source>
        <strain evidence="1">Daus_M_001</strain>
        <tissue evidence="1">Leg muscle</tissue>
    </source>
</reference>
<protein>
    <submittedName>
        <fullName evidence="1">Uncharacterized protein</fullName>
    </submittedName>
</protein>
<organism evidence="1 2">
    <name type="scientific">Dryococelus australis</name>
    <dbReference type="NCBI Taxonomy" id="614101"/>
    <lineage>
        <taxon>Eukaryota</taxon>
        <taxon>Metazoa</taxon>
        <taxon>Ecdysozoa</taxon>
        <taxon>Arthropoda</taxon>
        <taxon>Hexapoda</taxon>
        <taxon>Insecta</taxon>
        <taxon>Pterygota</taxon>
        <taxon>Neoptera</taxon>
        <taxon>Polyneoptera</taxon>
        <taxon>Phasmatodea</taxon>
        <taxon>Verophasmatodea</taxon>
        <taxon>Anareolatae</taxon>
        <taxon>Phasmatidae</taxon>
        <taxon>Eurycanthinae</taxon>
        <taxon>Dryococelus</taxon>
    </lineage>
</organism>